<dbReference type="SMART" id="SM00829">
    <property type="entry name" value="PKS_ER"/>
    <property type="match status" value="1"/>
</dbReference>
<dbReference type="Proteomes" id="UP000199614">
    <property type="component" value="Unassembled WGS sequence"/>
</dbReference>
<evidence type="ECO:0000313" key="7">
    <source>
        <dbReference type="EMBL" id="SFO56296.1"/>
    </source>
</evidence>
<dbReference type="InterPro" id="IPR020843">
    <property type="entry name" value="ER"/>
</dbReference>
<comment type="cofactor">
    <cofactor evidence="1 5">
        <name>Zn(2+)</name>
        <dbReference type="ChEBI" id="CHEBI:29105"/>
    </cofactor>
</comment>
<dbReference type="GO" id="GO:0016491">
    <property type="term" value="F:oxidoreductase activity"/>
    <property type="evidence" value="ECO:0007669"/>
    <property type="project" value="UniProtKB-KW"/>
</dbReference>
<proteinExistence type="inferred from homology"/>
<evidence type="ECO:0000256" key="3">
    <source>
        <dbReference type="ARBA" id="ARBA00022833"/>
    </source>
</evidence>
<evidence type="ECO:0000259" key="6">
    <source>
        <dbReference type="SMART" id="SM00829"/>
    </source>
</evidence>
<name>A0A1I5I863_PSUAM</name>
<comment type="similarity">
    <text evidence="5">Belongs to the zinc-containing alcohol dehydrogenase family.</text>
</comment>
<dbReference type="InterPro" id="IPR013149">
    <property type="entry name" value="ADH-like_C"/>
</dbReference>
<sequence length="396" mass="41041">MQAVVWQAPGEIEVAEVADPVPRDPGDVVVRLTTSAICGTDLHMIRGTMPGLRPGIVLGHEGVGVVEEIGSAVRAFRPGDRVVVPSTLCCGRCSYCRAGYTSQCDAANPNGPLAGTALFGGPEETGGFDGLQAQYARVPWADANLVPLPDAVDDDQAIMLSDVFPTGYFGAKLAEVSRGDSVAVFGCGPVGQLAIASARHLGAARVFAVDRDAARLEKARRQHVEPVDVTVEDPVDAQRELTGGIGPDRVIDAVGADAYGPRSDDAGDQERRAAELEEAAGGGATAWNAGDDPSLAASWAAEAVAKAGTIGVIGVYPPTARSFPIGTVLNRNLTVKAGNCPHRALIPELIDIVAAGTLDPGRGVTVRDGLADAVEAYRTFDTHEPGWVKVAIEPAT</sequence>
<dbReference type="SUPFAM" id="SSF50129">
    <property type="entry name" value="GroES-like"/>
    <property type="match status" value="1"/>
</dbReference>
<dbReference type="PANTHER" id="PTHR42813:SF7">
    <property type="entry name" value="ALCOHOL DEHYDROGENASE (ZN-DEPENDENT)-RELATED"/>
    <property type="match status" value="1"/>
</dbReference>
<keyword evidence="3 5" id="KW-0862">Zinc</keyword>
<protein>
    <submittedName>
        <fullName evidence="7">Threonine dehydrogenase</fullName>
    </submittedName>
</protein>
<accession>A0A1I5I863</accession>
<evidence type="ECO:0000313" key="8">
    <source>
        <dbReference type="Proteomes" id="UP000199614"/>
    </source>
</evidence>
<dbReference type="InterPro" id="IPR013154">
    <property type="entry name" value="ADH-like_N"/>
</dbReference>
<keyword evidence="8" id="KW-1185">Reference proteome</keyword>
<dbReference type="InterPro" id="IPR002328">
    <property type="entry name" value="ADH_Zn_CS"/>
</dbReference>
<dbReference type="InterPro" id="IPR036291">
    <property type="entry name" value="NAD(P)-bd_dom_sf"/>
</dbReference>
<dbReference type="EMBL" id="FOUY01000089">
    <property type="protein sequence ID" value="SFO56296.1"/>
    <property type="molecule type" value="Genomic_DNA"/>
</dbReference>
<evidence type="ECO:0000256" key="1">
    <source>
        <dbReference type="ARBA" id="ARBA00001947"/>
    </source>
</evidence>
<dbReference type="Gene3D" id="3.40.50.720">
    <property type="entry name" value="NAD(P)-binding Rossmann-like Domain"/>
    <property type="match status" value="1"/>
</dbReference>
<gene>
    <name evidence="7" type="ORF">SAMN05216207_108912</name>
</gene>
<evidence type="ECO:0000256" key="5">
    <source>
        <dbReference type="RuleBase" id="RU361277"/>
    </source>
</evidence>
<dbReference type="GO" id="GO:0008270">
    <property type="term" value="F:zinc ion binding"/>
    <property type="evidence" value="ECO:0007669"/>
    <property type="project" value="InterPro"/>
</dbReference>
<dbReference type="OrthoDB" id="241504at2"/>
<dbReference type="InterPro" id="IPR011032">
    <property type="entry name" value="GroES-like_sf"/>
</dbReference>
<reference evidence="7 8" key="1">
    <citation type="submission" date="2016-10" db="EMBL/GenBank/DDBJ databases">
        <authorList>
            <person name="de Groot N.N."/>
        </authorList>
    </citation>
    <scope>NUCLEOTIDE SEQUENCE [LARGE SCALE GENOMIC DNA]</scope>
    <source>
        <strain evidence="7 8">CGMCC 4.1877</strain>
    </source>
</reference>
<dbReference type="AlphaFoldDB" id="A0A1I5I863"/>
<dbReference type="RefSeq" id="WP_093357090.1">
    <property type="nucleotide sequence ID" value="NZ_FOUY01000089.1"/>
</dbReference>
<keyword evidence="4" id="KW-0560">Oxidoreductase</keyword>
<dbReference type="Pfam" id="PF08240">
    <property type="entry name" value="ADH_N"/>
    <property type="match status" value="1"/>
</dbReference>
<dbReference type="PANTHER" id="PTHR42813">
    <property type="entry name" value="ZINC-TYPE ALCOHOL DEHYDROGENASE-LIKE"/>
    <property type="match status" value="1"/>
</dbReference>
<feature type="domain" description="Enoyl reductase (ER)" evidence="6">
    <location>
        <begin position="10"/>
        <end position="392"/>
    </location>
</feature>
<dbReference type="PROSITE" id="PS00059">
    <property type="entry name" value="ADH_ZINC"/>
    <property type="match status" value="1"/>
</dbReference>
<keyword evidence="2 5" id="KW-0479">Metal-binding</keyword>
<dbReference type="STRING" id="260086.SAMN05216207_108912"/>
<dbReference type="Gene3D" id="3.90.180.10">
    <property type="entry name" value="Medium-chain alcohol dehydrogenases, catalytic domain"/>
    <property type="match status" value="1"/>
</dbReference>
<dbReference type="SUPFAM" id="SSF51735">
    <property type="entry name" value="NAD(P)-binding Rossmann-fold domains"/>
    <property type="match status" value="1"/>
</dbReference>
<evidence type="ECO:0000256" key="2">
    <source>
        <dbReference type="ARBA" id="ARBA00022723"/>
    </source>
</evidence>
<organism evidence="7 8">
    <name type="scientific">Pseudonocardia ammonioxydans</name>
    <dbReference type="NCBI Taxonomy" id="260086"/>
    <lineage>
        <taxon>Bacteria</taxon>
        <taxon>Bacillati</taxon>
        <taxon>Actinomycetota</taxon>
        <taxon>Actinomycetes</taxon>
        <taxon>Pseudonocardiales</taxon>
        <taxon>Pseudonocardiaceae</taxon>
        <taxon>Pseudonocardia</taxon>
    </lineage>
</organism>
<dbReference type="Pfam" id="PF00107">
    <property type="entry name" value="ADH_zinc_N"/>
    <property type="match status" value="1"/>
</dbReference>
<evidence type="ECO:0000256" key="4">
    <source>
        <dbReference type="ARBA" id="ARBA00023002"/>
    </source>
</evidence>